<feature type="chain" id="PRO_5046736940" evidence="2">
    <location>
        <begin position="22"/>
        <end position="515"/>
    </location>
</feature>
<evidence type="ECO:0000313" key="5">
    <source>
        <dbReference type="Proteomes" id="UP001516662"/>
    </source>
</evidence>
<evidence type="ECO:0000256" key="1">
    <source>
        <dbReference type="ARBA" id="ARBA00022729"/>
    </source>
</evidence>
<evidence type="ECO:0000259" key="3">
    <source>
        <dbReference type="PROSITE" id="PS51677"/>
    </source>
</evidence>
<dbReference type="InterPro" id="IPR025987">
    <property type="entry name" value="GW_dom"/>
</dbReference>
<keyword evidence="1 2" id="KW-0732">Signal</keyword>
<dbReference type="InterPro" id="IPR011330">
    <property type="entry name" value="Glyco_hydro/deAcase_b/a-brl"/>
</dbReference>
<dbReference type="PROSITE" id="PS51677">
    <property type="entry name" value="NODB"/>
    <property type="match status" value="1"/>
</dbReference>
<name>A0ABR9QF99_9BACI</name>
<dbReference type="Pfam" id="PF08239">
    <property type="entry name" value="SH3_3"/>
    <property type="match status" value="1"/>
</dbReference>
<feature type="domain" description="NodB homology" evidence="3">
    <location>
        <begin position="317"/>
        <end position="501"/>
    </location>
</feature>
<feature type="signal peptide" evidence="2">
    <location>
        <begin position="1"/>
        <end position="21"/>
    </location>
</feature>
<protein>
    <submittedName>
        <fullName evidence="4">Polysaccharide deacetylase family protein</fullName>
    </submittedName>
</protein>
<dbReference type="InterPro" id="IPR038200">
    <property type="entry name" value="GW_dom_sf"/>
</dbReference>
<dbReference type="SMART" id="SM00287">
    <property type="entry name" value="SH3b"/>
    <property type="match status" value="3"/>
</dbReference>
<evidence type="ECO:0000256" key="2">
    <source>
        <dbReference type="SAM" id="SignalP"/>
    </source>
</evidence>
<dbReference type="PANTHER" id="PTHR10587">
    <property type="entry name" value="GLYCOSYL TRANSFERASE-RELATED"/>
    <property type="match status" value="1"/>
</dbReference>
<dbReference type="Proteomes" id="UP001516662">
    <property type="component" value="Unassembled WGS sequence"/>
</dbReference>
<dbReference type="PANTHER" id="PTHR10587:SF125">
    <property type="entry name" value="POLYSACCHARIDE DEACETYLASE YHEN-RELATED"/>
    <property type="match status" value="1"/>
</dbReference>
<dbReference type="Pfam" id="PF13457">
    <property type="entry name" value="GW"/>
    <property type="match status" value="2"/>
</dbReference>
<dbReference type="SUPFAM" id="SSF88713">
    <property type="entry name" value="Glycoside hydrolase/deacetylase"/>
    <property type="match status" value="1"/>
</dbReference>
<dbReference type="InterPro" id="IPR003646">
    <property type="entry name" value="SH3-like_bac-type"/>
</dbReference>
<evidence type="ECO:0000313" key="4">
    <source>
        <dbReference type="EMBL" id="MBE4907167.1"/>
    </source>
</evidence>
<dbReference type="InterPro" id="IPR050248">
    <property type="entry name" value="Polysacc_deacetylase_ArnD"/>
</dbReference>
<dbReference type="RefSeq" id="WP_193534641.1">
    <property type="nucleotide sequence ID" value="NZ_JADCLJ010000007.1"/>
</dbReference>
<dbReference type="EMBL" id="JADCLJ010000007">
    <property type="protein sequence ID" value="MBE4907167.1"/>
    <property type="molecule type" value="Genomic_DNA"/>
</dbReference>
<comment type="caution">
    <text evidence="4">The sequence shown here is derived from an EMBL/GenBank/DDBJ whole genome shotgun (WGS) entry which is preliminary data.</text>
</comment>
<dbReference type="Pfam" id="PF01522">
    <property type="entry name" value="Polysacc_deac_1"/>
    <property type="match status" value="1"/>
</dbReference>
<accession>A0ABR9QF99</accession>
<dbReference type="Gene3D" id="2.30.30.40">
    <property type="entry name" value="SH3 Domains"/>
    <property type="match status" value="1"/>
</dbReference>
<gene>
    <name evidence="4" type="ORF">IMZ08_03720</name>
</gene>
<organism evidence="4 5">
    <name type="scientific">Litchfieldia luteola</name>
    <dbReference type="NCBI Taxonomy" id="682179"/>
    <lineage>
        <taxon>Bacteria</taxon>
        <taxon>Bacillati</taxon>
        <taxon>Bacillota</taxon>
        <taxon>Bacilli</taxon>
        <taxon>Bacillales</taxon>
        <taxon>Bacillaceae</taxon>
        <taxon>Litchfieldia</taxon>
    </lineage>
</organism>
<proteinExistence type="predicted"/>
<dbReference type="CDD" id="cd10944">
    <property type="entry name" value="CE4_SmPgdA_like"/>
    <property type="match status" value="1"/>
</dbReference>
<dbReference type="Gene3D" id="2.30.30.170">
    <property type="match status" value="1"/>
</dbReference>
<reference evidence="4 5" key="1">
    <citation type="submission" date="2020-10" db="EMBL/GenBank/DDBJ databases">
        <title>Bacillus sp. HD4P25, an endophyte from a halophyte.</title>
        <authorList>
            <person name="Sun J.-Q."/>
        </authorList>
    </citation>
    <scope>NUCLEOTIDE SEQUENCE [LARGE SCALE GENOMIC DNA]</scope>
    <source>
        <strain evidence="4 5">YIM 93174</strain>
    </source>
</reference>
<keyword evidence="5" id="KW-1185">Reference proteome</keyword>
<sequence length="515" mass="58743">MARKLLSLSFLLLFVTSYPQQNSLAMHDFIQYLLYENEIVHVQAVTDIQTKSTTVNPNEPSKSDFDRWLYAENNQVAGWISSTNETVTDIKGKFFTSSTPKMQIRRGAHDTYKQVGFLERGHIVNAIDRFENSVGETWIQINNGKVTGWVPLDSMEVFNGDTNYLNKAVFIKVDAQLRREATYDARTVHIIDKEKQVVIKSSIIINNETWYRLQVEDKSGWVHHSDITNELTLAQDFNVGQEATHIRKGADASYDIVSKLPIGQKVQATTMFINGKNEIWYRLELENGKTGWILGIALTPYNVKKKAKAISTIEKEKVAYLTIDDGPTSYTGKLLDILKEYNAKATFFMLDGPMKTYDSDVKRMVAEGHALGSHGVTHDKNIFYHSPASAVSELQITRETIKRIAGLKSNLMRVPYGSVPYMKKNYRHAAANEQFIMWDWNVDSLDWKFNSSRYVDFTLEQVRRVEGAGQSPIILIHDRKATIDNLPKLLEALDQLGYSLAPLTEDMQPYQFKTK</sequence>
<dbReference type="InterPro" id="IPR002509">
    <property type="entry name" value="NODB_dom"/>
</dbReference>
<dbReference type="Gene3D" id="3.20.20.370">
    <property type="entry name" value="Glycoside hydrolase/deacetylase"/>
    <property type="match status" value="1"/>
</dbReference>